<gene>
    <name evidence="2" type="ORF">SAMN05421813_1069</name>
</gene>
<dbReference type="InterPro" id="IPR010496">
    <property type="entry name" value="AL/BT2_dom"/>
</dbReference>
<organism evidence="2 3">
    <name type="scientific">Daejeonella rubra</name>
    <dbReference type="NCBI Taxonomy" id="990371"/>
    <lineage>
        <taxon>Bacteria</taxon>
        <taxon>Pseudomonadati</taxon>
        <taxon>Bacteroidota</taxon>
        <taxon>Sphingobacteriia</taxon>
        <taxon>Sphingobacteriales</taxon>
        <taxon>Sphingobacteriaceae</taxon>
        <taxon>Daejeonella</taxon>
    </lineage>
</organism>
<reference evidence="3" key="1">
    <citation type="submission" date="2016-10" db="EMBL/GenBank/DDBJ databases">
        <authorList>
            <person name="Varghese N."/>
            <person name="Submissions S."/>
        </authorList>
    </citation>
    <scope>NUCLEOTIDE SEQUENCE [LARGE SCALE GENOMIC DNA]</scope>
    <source>
        <strain evidence="3">DSM 24536</strain>
    </source>
</reference>
<dbReference type="STRING" id="990371.SAMN05421813_1069"/>
<dbReference type="Proteomes" id="UP000199226">
    <property type="component" value="Unassembled WGS sequence"/>
</dbReference>
<dbReference type="AlphaFoldDB" id="A0A1G9QEU5"/>
<evidence type="ECO:0000259" key="1">
    <source>
        <dbReference type="Pfam" id="PF06439"/>
    </source>
</evidence>
<proteinExistence type="predicted"/>
<dbReference type="EMBL" id="FNHH01000006">
    <property type="protein sequence ID" value="SDM09624.1"/>
    <property type="molecule type" value="Genomic_DNA"/>
</dbReference>
<dbReference type="Pfam" id="PF06439">
    <property type="entry name" value="3keto-disac_hyd"/>
    <property type="match status" value="1"/>
</dbReference>
<protein>
    <recommendedName>
        <fullName evidence="1">3-keto-alpha-glucoside-1,2-lyase/3-keto-2-hydroxy-glucal hydratase domain-containing protein</fullName>
    </recommendedName>
</protein>
<keyword evidence="3" id="KW-1185">Reference proteome</keyword>
<dbReference type="GO" id="GO:0016787">
    <property type="term" value="F:hydrolase activity"/>
    <property type="evidence" value="ECO:0007669"/>
    <property type="project" value="InterPro"/>
</dbReference>
<sequence>MLRLKITSLNFVAATGIIWLCSTGLSLCQQVQSNTPLTDLSSFKSSGKTWQIVGDVTVNLNKPNMLNTSKGTGILINLSDEKNHGSDLFTNTEHGDMDLELDYMMAKGGNSGIYLQGRYELQLQDTWGAKTPTSGNNGGIYERWDDNRHEGYGGYAPRQNASRAPGLWQHLKISFQAPRFDAGGKKVENARMLRVELNGVIIHDNIELSGPTRGAMSNDEKATGPLRFQGDHGAVAFRNIKITRFDTPRPAESVANNPNVVDPILIDAPVNTILRSFVDLPDGPRVVHAVSVGSPEQVHYTYDMDNAMIIQLWRGGFLNATPMWHSRGDGSSLPLGTVQRFGKPVLALARLGSPQAAWLSDTAGTSYRPKGYVIDDQGSPAFRYLSYGSLVSDFTKAMENGRGISRKISVANPTKDLYFRLAEAASIEEISNGMYLIDDKSYYLRLENTGGSKPILRDLNGRKELIIPVGASLSYSILF</sequence>
<evidence type="ECO:0000313" key="3">
    <source>
        <dbReference type="Proteomes" id="UP000199226"/>
    </source>
</evidence>
<dbReference type="OrthoDB" id="938897at2"/>
<dbReference type="Gene3D" id="2.60.120.560">
    <property type="entry name" value="Exo-inulinase, domain 1"/>
    <property type="match status" value="1"/>
</dbReference>
<accession>A0A1G9QEU5</accession>
<evidence type="ECO:0000313" key="2">
    <source>
        <dbReference type="EMBL" id="SDM09624.1"/>
    </source>
</evidence>
<dbReference type="RefSeq" id="WP_090701727.1">
    <property type="nucleotide sequence ID" value="NZ_FNHH01000006.1"/>
</dbReference>
<name>A0A1G9QEU5_9SPHI</name>
<feature type="domain" description="3-keto-alpha-glucoside-1,2-lyase/3-keto-2-hydroxy-glucal hydratase" evidence="1">
    <location>
        <begin position="62"/>
        <end position="243"/>
    </location>
</feature>